<dbReference type="AlphaFoldDB" id="A0A1F6A2Z0"/>
<keyword evidence="2 7" id="KW-0689">Ribosomal protein</keyword>
<gene>
    <name evidence="7" type="ORF">A2721_03250</name>
</gene>
<evidence type="ECO:0000256" key="4">
    <source>
        <dbReference type="ARBA" id="ARBA00035259"/>
    </source>
</evidence>
<dbReference type="Pfam" id="PF00380">
    <property type="entry name" value="Ribosomal_S9"/>
    <property type="match status" value="1"/>
</dbReference>
<evidence type="ECO:0000313" key="8">
    <source>
        <dbReference type="Proteomes" id="UP000177871"/>
    </source>
</evidence>
<dbReference type="GO" id="GO:0006412">
    <property type="term" value="P:translation"/>
    <property type="evidence" value="ECO:0007669"/>
    <property type="project" value="InterPro"/>
</dbReference>
<feature type="compositionally biased region" description="Basic residues" evidence="6">
    <location>
        <begin position="138"/>
        <end position="157"/>
    </location>
</feature>
<evidence type="ECO:0000256" key="6">
    <source>
        <dbReference type="SAM" id="MobiDB-lite"/>
    </source>
</evidence>
<dbReference type="SUPFAM" id="SSF54211">
    <property type="entry name" value="Ribosomal protein S5 domain 2-like"/>
    <property type="match status" value="1"/>
</dbReference>
<sequence>MPKTTKSPKPPTTPKPDRGYFFGTGRRKTATARARLYLPNEEVTIAGKKLEKGDVYVNGKPIETYFAGPFPKSFYSEIYRTTNTMSRFITTVIVSGSGPTGQLGATALAISRALVQVDPKFRAILRKKGYMTRDPRMKERKKPGLMGARKQKSSPKR</sequence>
<keyword evidence="3" id="KW-0687">Ribonucleoprotein</keyword>
<dbReference type="STRING" id="1798381.A2721_03250"/>
<comment type="similarity">
    <text evidence="1">Belongs to the universal ribosomal protein uS9 family.</text>
</comment>
<reference evidence="7 8" key="1">
    <citation type="journal article" date="2016" name="Nat. Commun.">
        <title>Thousands of microbial genomes shed light on interconnected biogeochemical processes in an aquifer system.</title>
        <authorList>
            <person name="Anantharaman K."/>
            <person name="Brown C.T."/>
            <person name="Hug L.A."/>
            <person name="Sharon I."/>
            <person name="Castelle C.J."/>
            <person name="Probst A.J."/>
            <person name="Thomas B.C."/>
            <person name="Singh A."/>
            <person name="Wilkins M.J."/>
            <person name="Karaoz U."/>
            <person name="Brodie E.L."/>
            <person name="Williams K.H."/>
            <person name="Hubbard S.S."/>
            <person name="Banfield J.F."/>
        </authorList>
    </citation>
    <scope>NUCLEOTIDE SEQUENCE [LARGE SCALE GENOMIC DNA]</scope>
</reference>
<feature type="region of interest" description="Disordered" evidence="6">
    <location>
        <begin position="1"/>
        <end position="23"/>
    </location>
</feature>
<dbReference type="InterPro" id="IPR020568">
    <property type="entry name" value="Ribosomal_Su5_D2-typ_SF"/>
</dbReference>
<dbReference type="InterPro" id="IPR014721">
    <property type="entry name" value="Ribsml_uS5_D2-typ_fold_subgr"/>
</dbReference>
<accession>A0A1F6A2Z0</accession>
<dbReference type="InterPro" id="IPR000754">
    <property type="entry name" value="Ribosomal_uS9"/>
</dbReference>
<evidence type="ECO:0000256" key="5">
    <source>
        <dbReference type="ARBA" id="ARBA00035523"/>
    </source>
</evidence>
<dbReference type="EMBL" id="MFJK01000013">
    <property type="protein sequence ID" value="OGG18852.1"/>
    <property type="molecule type" value="Genomic_DNA"/>
</dbReference>
<dbReference type="Proteomes" id="UP000177871">
    <property type="component" value="Unassembled WGS sequence"/>
</dbReference>
<dbReference type="GO" id="GO:0022627">
    <property type="term" value="C:cytosolic small ribosomal subunit"/>
    <property type="evidence" value="ECO:0007669"/>
    <property type="project" value="TreeGrafter"/>
</dbReference>
<protein>
    <recommendedName>
        <fullName evidence="4">Small ribosomal subunit protein uS9</fullName>
    </recommendedName>
    <alternativeName>
        <fullName evidence="5">30S ribosomal protein S9</fullName>
    </alternativeName>
</protein>
<evidence type="ECO:0000256" key="2">
    <source>
        <dbReference type="ARBA" id="ARBA00022980"/>
    </source>
</evidence>
<dbReference type="GO" id="GO:0003723">
    <property type="term" value="F:RNA binding"/>
    <property type="evidence" value="ECO:0007669"/>
    <property type="project" value="TreeGrafter"/>
</dbReference>
<feature type="region of interest" description="Disordered" evidence="6">
    <location>
        <begin position="131"/>
        <end position="157"/>
    </location>
</feature>
<organism evidence="7 8">
    <name type="scientific">Candidatus Gottesmanbacteria bacterium RIFCSPHIGHO2_01_FULL_47_48</name>
    <dbReference type="NCBI Taxonomy" id="1798381"/>
    <lineage>
        <taxon>Bacteria</taxon>
        <taxon>Candidatus Gottesmaniibacteriota</taxon>
    </lineage>
</organism>
<evidence type="ECO:0000313" key="7">
    <source>
        <dbReference type="EMBL" id="OGG18852.1"/>
    </source>
</evidence>
<proteinExistence type="inferred from homology"/>
<dbReference type="PANTHER" id="PTHR21569">
    <property type="entry name" value="RIBOSOMAL PROTEIN S9"/>
    <property type="match status" value="1"/>
</dbReference>
<comment type="caution">
    <text evidence="7">The sequence shown here is derived from an EMBL/GenBank/DDBJ whole genome shotgun (WGS) entry which is preliminary data.</text>
</comment>
<dbReference type="PANTHER" id="PTHR21569:SF1">
    <property type="entry name" value="SMALL RIBOSOMAL SUBUNIT PROTEIN US9M"/>
    <property type="match status" value="1"/>
</dbReference>
<dbReference type="GO" id="GO:0003735">
    <property type="term" value="F:structural constituent of ribosome"/>
    <property type="evidence" value="ECO:0007669"/>
    <property type="project" value="InterPro"/>
</dbReference>
<evidence type="ECO:0000256" key="3">
    <source>
        <dbReference type="ARBA" id="ARBA00023274"/>
    </source>
</evidence>
<name>A0A1F6A2Z0_9BACT</name>
<dbReference type="Gene3D" id="3.30.230.10">
    <property type="match status" value="1"/>
</dbReference>
<evidence type="ECO:0000256" key="1">
    <source>
        <dbReference type="ARBA" id="ARBA00005251"/>
    </source>
</evidence>